<dbReference type="Proteomes" id="UP000663859">
    <property type="component" value="Unassembled WGS sequence"/>
</dbReference>
<organism evidence="2 3">
    <name type="scientific">Candidatus Methylacidithermus pantelleriae</name>
    <dbReference type="NCBI Taxonomy" id="2744239"/>
    <lineage>
        <taxon>Bacteria</taxon>
        <taxon>Pseudomonadati</taxon>
        <taxon>Verrucomicrobiota</taxon>
        <taxon>Methylacidiphilae</taxon>
        <taxon>Methylacidiphilales</taxon>
        <taxon>Methylacidiphilaceae</taxon>
        <taxon>Candidatus Methylacidithermus</taxon>
    </lineage>
</organism>
<protein>
    <submittedName>
        <fullName evidence="2">Uncharacterized protein</fullName>
    </submittedName>
</protein>
<proteinExistence type="predicted"/>
<gene>
    <name evidence="2" type="ORF">MPNT_220008</name>
</gene>
<feature type="region of interest" description="Disordered" evidence="1">
    <location>
        <begin position="54"/>
        <end position="78"/>
    </location>
</feature>
<evidence type="ECO:0000313" key="2">
    <source>
        <dbReference type="EMBL" id="CAF0697461.1"/>
    </source>
</evidence>
<sequence>MFLLFLDLCQGDRDGSKSAFFAAGVEGIEVDQADTAVMGVVDHGRRHGTSFYEGAASRSRPEGSGALRMPIRARRSRG</sequence>
<dbReference type="AlphaFoldDB" id="A0A8J2FSM5"/>
<evidence type="ECO:0000313" key="3">
    <source>
        <dbReference type="Proteomes" id="UP000663859"/>
    </source>
</evidence>
<accession>A0A8J2FSM5</accession>
<comment type="caution">
    <text evidence="2">The sequence shown here is derived from an EMBL/GenBank/DDBJ whole genome shotgun (WGS) entry which is preliminary data.</text>
</comment>
<reference evidence="2" key="1">
    <citation type="submission" date="2021-02" db="EMBL/GenBank/DDBJ databases">
        <authorList>
            <person name="Cremers G."/>
            <person name="Picone N."/>
        </authorList>
    </citation>
    <scope>NUCLEOTIDE SEQUENCE</scope>
    <source>
        <strain evidence="2">PQ17</strain>
    </source>
</reference>
<name>A0A8J2FSM5_9BACT</name>
<dbReference type="EMBL" id="CAJNOB010000015">
    <property type="protein sequence ID" value="CAF0697461.1"/>
    <property type="molecule type" value="Genomic_DNA"/>
</dbReference>
<keyword evidence="3" id="KW-1185">Reference proteome</keyword>
<evidence type="ECO:0000256" key="1">
    <source>
        <dbReference type="SAM" id="MobiDB-lite"/>
    </source>
</evidence>